<dbReference type="InterPro" id="IPR000591">
    <property type="entry name" value="DEP_dom"/>
</dbReference>
<evidence type="ECO:0000256" key="1">
    <source>
        <dbReference type="SAM" id="MobiDB-lite"/>
    </source>
</evidence>
<dbReference type="PANTHER" id="PTHR46361">
    <property type="entry name" value="ELECTRON CARRIER/ PROTEIN DISULFIDE OXIDOREDUCTASE"/>
    <property type="match status" value="1"/>
</dbReference>
<dbReference type="AlphaFoldDB" id="A0AA88VVN4"/>
<dbReference type="PANTHER" id="PTHR46361:SF1">
    <property type="entry name" value="F26K24.21 PROTEIN"/>
    <property type="match status" value="1"/>
</dbReference>
<dbReference type="EMBL" id="JAVXUP010001178">
    <property type="protein sequence ID" value="KAK3014948.1"/>
    <property type="molecule type" value="Genomic_DNA"/>
</dbReference>
<proteinExistence type="predicted"/>
<dbReference type="InterPro" id="IPR002109">
    <property type="entry name" value="Glutaredoxin"/>
</dbReference>
<keyword evidence="4" id="KW-1185">Reference proteome</keyword>
<evidence type="ECO:0000313" key="4">
    <source>
        <dbReference type="Proteomes" id="UP001188597"/>
    </source>
</evidence>
<comment type="caution">
    <text evidence="3">The sequence shown here is derived from an EMBL/GenBank/DDBJ whole genome shotgun (WGS) entry which is preliminary data.</text>
</comment>
<dbReference type="SMART" id="SM00049">
    <property type="entry name" value="DEP"/>
    <property type="match status" value="1"/>
</dbReference>
<gene>
    <name evidence="3" type="ORF">RJ639_009160</name>
</gene>
<feature type="region of interest" description="Disordered" evidence="1">
    <location>
        <begin position="139"/>
        <end position="159"/>
    </location>
</feature>
<dbReference type="InterPro" id="IPR036390">
    <property type="entry name" value="WH_DNA-bd_sf"/>
</dbReference>
<dbReference type="PROSITE" id="PS51354">
    <property type="entry name" value="GLUTAREDOXIN_2"/>
    <property type="match status" value="1"/>
</dbReference>
<dbReference type="InterPro" id="IPR036388">
    <property type="entry name" value="WH-like_DNA-bd_sf"/>
</dbReference>
<accession>A0AA88VVN4</accession>
<evidence type="ECO:0000259" key="2">
    <source>
        <dbReference type="SMART" id="SM00049"/>
    </source>
</evidence>
<dbReference type="SUPFAM" id="SSF46785">
    <property type="entry name" value="Winged helix' DNA-binding domain"/>
    <property type="match status" value="1"/>
</dbReference>
<dbReference type="CDD" id="cd04371">
    <property type="entry name" value="DEP"/>
    <property type="match status" value="1"/>
</dbReference>
<organism evidence="3 4">
    <name type="scientific">Escallonia herrerae</name>
    <dbReference type="NCBI Taxonomy" id="1293975"/>
    <lineage>
        <taxon>Eukaryota</taxon>
        <taxon>Viridiplantae</taxon>
        <taxon>Streptophyta</taxon>
        <taxon>Embryophyta</taxon>
        <taxon>Tracheophyta</taxon>
        <taxon>Spermatophyta</taxon>
        <taxon>Magnoliopsida</taxon>
        <taxon>eudicotyledons</taxon>
        <taxon>Gunneridae</taxon>
        <taxon>Pentapetalae</taxon>
        <taxon>asterids</taxon>
        <taxon>campanulids</taxon>
        <taxon>Escalloniales</taxon>
        <taxon>Escalloniaceae</taxon>
        <taxon>Escallonia</taxon>
    </lineage>
</organism>
<dbReference type="Gene3D" id="1.10.10.10">
    <property type="entry name" value="Winged helix-like DNA-binding domain superfamily/Winged helix DNA-binding domain"/>
    <property type="match status" value="1"/>
</dbReference>
<dbReference type="SUPFAM" id="SSF52833">
    <property type="entry name" value="Thioredoxin-like"/>
    <property type="match status" value="1"/>
</dbReference>
<feature type="non-terminal residue" evidence="3">
    <location>
        <position position="1"/>
    </location>
</feature>
<dbReference type="InterPro" id="IPR036249">
    <property type="entry name" value="Thioredoxin-like_sf"/>
</dbReference>
<feature type="domain" description="DEP" evidence="2">
    <location>
        <begin position="347"/>
        <end position="498"/>
    </location>
</feature>
<sequence>MDLAIGGEYRNLAPTPRDARAAQHLNGHLPNNHQLFQIGLSGGVQVEFSRENGEKISHGNSKISQEEEGSSRYAHDDIVINNPKSEYYGDPKRKVNCSLDTKNGDIDAAPESRNSGVSDEAVASVSKIMGETQAIIRPHSHLPKPEAPPGLTITTPAEDDNMPSVRKYFRQKSNSLSAAITKRISSLKDFTDEESVTEINLSGVKVIVTKLNDDEEKEEDKKRQVELEGRISFFSRSNCRDCRAVRSFLRERRLKYVEINIDVFPLREKELIARTGSSSVPQIFFNDKLFGGLVAVNSLRNSGTLEERLKELLRKKCPNEAPAPPVYGFDDPEEERTDEMVGIVRVLRRRLPIQDRLMKMNIVKNCFSGAEMVDLIIKSNSRDAPFFLVLQEKVQLVVPEDHSYKYFTGTWDPGQDVAFLPSRFEDYKVLGLIPAGTGRTVWCGILALESLYRTRARAIEIGKQLAQKHFIHHVFGFFPNLHREIEFEDGNLFYRFLEHEPFIPRCFNFRGSTNDSEPKSAAIVGLRLTKIMSAILESFASEDQRHLDYAGISNSEEFR</sequence>
<protein>
    <recommendedName>
        <fullName evidence="2">DEP domain-containing protein</fullName>
    </recommendedName>
</protein>
<name>A0AA88VVN4_9ASTE</name>
<reference evidence="3" key="1">
    <citation type="submission" date="2022-12" db="EMBL/GenBank/DDBJ databases">
        <title>Draft genome assemblies for two species of Escallonia (Escalloniales).</title>
        <authorList>
            <person name="Chanderbali A."/>
            <person name="Dervinis C."/>
            <person name="Anghel I."/>
            <person name="Soltis D."/>
            <person name="Soltis P."/>
            <person name="Zapata F."/>
        </authorList>
    </citation>
    <scope>NUCLEOTIDE SEQUENCE</scope>
    <source>
        <strain evidence="3">UCBG64.0493</strain>
        <tissue evidence="3">Leaf</tissue>
    </source>
</reference>
<dbReference type="Proteomes" id="UP001188597">
    <property type="component" value="Unassembled WGS sequence"/>
</dbReference>
<dbReference type="Gene3D" id="3.40.30.10">
    <property type="entry name" value="Glutaredoxin"/>
    <property type="match status" value="1"/>
</dbReference>
<evidence type="ECO:0000313" key="3">
    <source>
        <dbReference type="EMBL" id="KAK3014948.1"/>
    </source>
</evidence>
<dbReference type="GO" id="GO:0035556">
    <property type="term" value="P:intracellular signal transduction"/>
    <property type="evidence" value="ECO:0007669"/>
    <property type="project" value="InterPro"/>
</dbReference>
<dbReference type="Pfam" id="PF00462">
    <property type="entry name" value="Glutaredoxin"/>
    <property type="match status" value="1"/>
</dbReference>